<gene>
    <name evidence="1" type="ORF">B0H64DRAFT_243618</name>
</gene>
<evidence type="ECO:0000313" key="2">
    <source>
        <dbReference type="Proteomes" id="UP001278766"/>
    </source>
</evidence>
<dbReference type="RefSeq" id="XP_062655497.1">
    <property type="nucleotide sequence ID" value="XM_062799883.1"/>
</dbReference>
<organism evidence="1 2">
    <name type="scientific">Chaetomium fimeti</name>
    <dbReference type="NCBI Taxonomy" id="1854472"/>
    <lineage>
        <taxon>Eukaryota</taxon>
        <taxon>Fungi</taxon>
        <taxon>Dikarya</taxon>
        <taxon>Ascomycota</taxon>
        <taxon>Pezizomycotina</taxon>
        <taxon>Sordariomycetes</taxon>
        <taxon>Sordariomycetidae</taxon>
        <taxon>Sordariales</taxon>
        <taxon>Chaetomiaceae</taxon>
        <taxon>Chaetomium</taxon>
    </lineage>
</organism>
<sequence>MASRVVQREDRAYPAYKDAGFLFDPSFDKKSTFKDPIVIDEEGDLWIEVGGGCDREPTKCEGVCRFRVRSQAMREFSSLWQTLVATARKSQEPGKELVVRLPKDEPLAIAALVAVCHQRVDLLPRWPNHVPRHERISRLLSAADKYGMVGAFRQDFRPDWMSHGRPLPYAESKGDPAGTLHRLNVAWQLECVQLVEETAWMIMCHATKAEVDELVRLTDRGDEIGLPFRLGDLMGVIANSRRQLIQCGLGCFQKGMEEYEKRDWYTNMGPLLDWSQTALARPIDRYAEQRAPLWEGHLSRLDLNGDDIERMGGEPVKLLM</sequence>
<name>A0AAE0H8N1_9PEZI</name>
<keyword evidence="2" id="KW-1185">Reference proteome</keyword>
<dbReference type="GeneID" id="87836831"/>
<dbReference type="AlphaFoldDB" id="A0AAE0H8N1"/>
<dbReference type="Proteomes" id="UP001278766">
    <property type="component" value="Unassembled WGS sequence"/>
</dbReference>
<reference evidence="1" key="1">
    <citation type="journal article" date="2023" name="Mol. Phylogenet. Evol.">
        <title>Genome-scale phylogeny and comparative genomics of the fungal order Sordariales.</title>
        <authorList>
            <person name="Hensen N."/>
            <person name="Bonometti L."/>
            <person name="Westerberg I."/>
            <person name="Brannstrom I.O."/>
            <person name="Guillou S."/>
            <person name="Cros-Aarteil S."/>
            <person name="Calhoun S."/>
            <person name="Haridas S."/>
            <person name="Kuo A."/>
            <person name="Mondo S."/>
            <person name="Pangilinan J."/>
            <person name="Riley R."/>
            <person name="LaButti K."/>
            <person name="Andreopoulos B."/>
            <person name="Lipzen A."/>
            <person name="Chen C."/>
            <person name="Yan M."/>
            <person name="Daum C."/>
            <person name="Ng V."/>
            <person name="Clum A."/>
            <person name="Steindorff A."/>
            <person name="Ohm R.A."/>
            <person name="Martin F."/>
            <person name="Silar P."/>
            <person name="Natvig D.O."/>
            <person name="Lalanne C."/>
            <person name="Gautier V."/>
            <person name="Ament-Velasquez S.L."/>
            <person name="Kruys A."/>
            <person name="Hutchinson M.I."/>
            <person name="Powell A.J."/>
            <person name="Barry K."/>
            <person name="Miller A.N."/>
            <person name="Grigoriev I.V."/>
            <person name="Debuchy R."/>
            <person name="Gladieux P."/>
            <person name="Hiltunen Thoren M."/>
            <person name="Johannesson H."/>
        </authorList>
    </citation>
    <scope>NUCLEOTIDE SEQUENCE</scope>
    <source>
        <strain evidence="1">CBS 168.71</strain>
    </source>
</reference>
<accession>A0AAE0H8N1</accession>
<proteinExistence type="predicted"/>
<comment type="caution">
    <text evidence="1">The sequence shown here is derived from an EMBL/GenBank/DDBJ whole genome shotgun (WGS) entry which is preliminary data.</text>
</comment>
<reference evidence="1" key="2">
    <citation type="submission" date="2023-06" db="EMBL/GenBank/DDBJ databases">
        <authorList>
            <consortium name="Lawrence Berkeley National Laboratory"/>
            <person name="Haridas S."/>
            <person name="Hensen N."/>
            <person name="Bonometti L."/>
            <person name="Westerberg I."/>
            <person name="Brannstrom I.O."/>
            <person name="Guillou S."/>
            <person name="Cros-Aarteil S."/>
            <person name="Calhoun S."/>
            <person name="Kuo A."/>
            <person name="Mondo S."/>
            <person name="Pangilinan J."/>
            <person name="Riley R."/>
            <person name="Labutti K."/>
            <person name="Andreopoulos B."/>
            <person name="Lipzen A."/>
            <person name="Chen C."/>
            <person name="Yanf M."/>
            <person name="Daum C."/>
            <person name="Ng V."/>
            <person name="Clum A."/>
            <person name="Steindorff A."/>
            <person name="Ohm R."/>
            <person name="Martin F."/>
            <person name="Silar P."/>
            <person name="Natvig D."/>
            <person name="Lalanne C."/>
            <person name="Gautier V."/>
            <person name="Ament-Velasquez S.L."/>
            <person name="Kruys A."/>
            <person name="Hutchinson M.I."/>
            <person name="Powell A.J."/>
            <person name="Barry K."/>
            <person name="Miller A.N."/>
            <person name="Grigoriev I.V."/>
            <person name="Debuchy R."/>
            <person name="Gladieux P."/>
            <person name="Thoren M.H."/>
            <person name="Johannesson H."/>
        </authorList>
    </citation>
    <scope>NUCLEOTIDE SEQUENCE</scope>
    <source>
        <strain evidence="1">CBS 168.71</strain>
    </source>
</reference>
<evidence type="ECO:0008006" key="3">
    <source>
        <dbReference type="Google" id="ProtNLM"/>
    </source>
</evidence>
<evidence type="ECO:0000313" key="1">
    <source>
        <dbReference type="EMBL" id="KAK3291983.1"/>
    </source>
</evidence>
<protein>
    <recommendedName>
        <fullName evidence="3">BTB domain-containing protein</fullName>
    </recommendedName>
</protein>
<dbReference type="EMBL" id="JAUEPN010000008">
    <property type="protein sequence ID" value="KAK3291983.1"/>
    <property type="molecule type" value="Genomic_DNA"/>
</dbReference>